<dbReference type="AlphaFoldDB" id="A0A0D0ECZ8"/>
<name>A0A0D0ECZ8_9AGAM</name>
<dbReference type="InParanoid" id="A0A0D0ECZ8"/>
<evidence type="ECO:0000313" key="1">
    <source>
        <dbReference type="EMBL" id="KIL00246.1"/>
    </source>
</evidence>
<dbReference type="HOGENOM" id="CLU_1619569_0_0_1"/>
<dbReference type="EMBL" id="KN824838">
    <property type="protein sequence ID" value="KIL00246.1"/>
    <property type="molecule type" value="Genomic_DNA"/>
</dbReference>
<dbReference type="OrthoDB" id="10250282at2759"/>
<evidence type="ECO:0000313" key="2">
    <source>
        <dbReference type="Proteomes" id="UP000054538"/>
    </source>
</evidence>
<keyword evidence="2" id="KW-1185">Reference proteome</keyword>
<gene>
    <name evidence="1" type="ORF">PAXRUDRAFT_302018</name>
</gene>
<dbReference type="Proteomes" id="UP000054538">
    <property type="component" value="Unassembled WGS sequence"/>
</dbReference>
<accession>A0A0D0ECZ8</accession>
<proteinExistence type="predicted"/>
<protein>
    <submittedName>
        <fullName evidence="1">Uncharacterized protein</fullName>
    </submittedName>
</protein>
<reference evidence="2" key="2">
    <citation type="submission" date="2015-01" db="EMBL/GenBank/DDBJ databases">
        <title>Evolutionary Origins and Diversification of the Mycorrhizal Mutualists.</title>
        <authorList>
            <consortium name="DOE Joint Genome Institute"/>
            <consortium name="Mycorrhizal Genomics Consortium"/>
            <person name="Kohler A."/>
            <person name="Kuo A."/>
            <person name="Nagy L.G."/>
            <person name="Floudas D."/>
            <person name="Copeland A."/>
            <person name="Barry K.W."/>
            <person name="Cichocki N."/>
            <person name="Veneault-Fourrey C."/>
            <person name="LaButti K."/>
            <person name="Lindquist E.A."/>
            <person name="Lipzen A."/>
            <person name="Lundell T."/>
            <person name="Morin E."/>
            <person name="Murat C."/>
            <person name="Riley R."/>
            <person name="Ohm R."/>
            <person name="Sun H."/>
            <person name="Tunlid A."/>
            <person name="Henrissat B."/>
            <person name="Grigoriev I.V."/>
            <person name="Hibbett D.S."/>
            <person name="Martin F."/>
        </authorList>
    </citation>
    <scope>NUCLEOTIDE SEQUENCE [LARGE SCALE GENOMIC DNA]</scope>
    <source>
        <strain evidence="2">Ve08.2h10</strain>
    </source>
</reference>
<reference evidence="1 2" key="1">
    <citation type="submission" date="2014-04" db="EMBL/GenBank/DDBJ databases">
        <authorList>
            <consortium name="DOE Joint Genome Institute"/>
            <person name="Kuo A."/>
            <person name="Kohler A."/>
            <person name="Jargeat P."/>
            <person name="Nagy L.G."/>
            <person name="Floudas D."/>
            <person name="Copeland A."/>
            <person name="Barry K.W."/>
            <person name="Cichocki N."/>
            <person name="Veneault-Fourrey C."/>
            <person name="LaButti K."/>
            <person name="Lindquist E.A."/>
            <person name="Lipzen A."/>
            <person name="Lundell T."/>
            <person name="Morin E."/>
            <person name="Murat C."/>
            <person name="Sun H."/>
            <person name="Tunlid A."/>
            <person name="Henrissat B."/>
            <person name="Grigoriev I.V."/>
            <person name="Hibbett D.S."/>
            <person name="Martin F."/>
            <person name="Nordberg H.P."/>
            <person name="Cantor M.N."/>
            <person name="Hua S.X."/>
        </authorList>
    </citation>
    <scope>NUCLEOTIDE SEQUENCE [LARGE SCALE GENOMIC DNA]</scope>
    <source>
        <strain evidence="1 2">Ve08.2h10</strain>
    </source>
</reference>
<organism evidence="1 2">
    <name type="scientific">Paxillus rubicundulus Ve08.2h10</name>
    <dbReference type="NCBI Taxonomy" id="930991"/>
    <lineage>
        <taxon>Eukaryota</taxon>
        <taxon>Fungi</taxon>
        <taxon>Dikarya</taxon>
        <taxon>Basidiomycota</taxon>
        <taxon>Agaricomycotina</taxon>
        <taxon>Agaricomycetes</taxon>
        <taxon>Agaricomycetidae</taxon>
        <taxon>Boletales</taxon>
        <taxon>Paxilineae</taxon>
        <taxon>Paxillaceae</taxon>
        <taxon>Paxillus</taxon>
    </lineage>
</organism>
<sequence length="164" mass="17576">MHSTDSSYYISENTLLLQAWHPGLLRSNSGSSSGVGKLDDPHRSRGAMLCPVRMSICYRKKNADHAVVDVNDRHHSDNVMTNGGSVIVSPFGKVLTGLPGNPMISLSDWILTMLSGGDSVWIALVIMRDLAVCSLLCEQHAMTVSPVPQSLTASAVSKLTANLS</sequence>